<accession>A0A1G2NE15</accession>
<reference evidence="1 2" key="1">
    <citation type="journal article" date="2016" name="Nat. Commun.">
        <title>Thousands of microbial genomes shed light on interconnected biogeochemical processes in an aquifer system.</title>
        <authorList>
            <person name="Anantharaman K."/>
            <person name="Brown C.T."/>
            <person name="Hug L.A."/>
            <person name="Sharon I."/>
            <person name="Castelle C.J."/>
            <person name="Probst A.J."/>
            <person name="Thomas B.C."/>
            <person name="Singh A."/>
            <person name="Wilkins M.J."/>
            <person name="Karaoz U."/>
            <person name="Brodie E.L."/>
            <person name="Williams K.H."/>
            <person name="Hubbard S.S."/>
            <person name="Banfield J.F."/>
        </authorList>
    </citation>
    <scope>NUCLEOTIDE SEQUENCE [LARGE SCALE GENOMIC DNA]</scope>
</reference>
<sequence length="72" mass="8055">MPYASFSVPCIRDRAKVLAHKACGARAFGRDGLLLNAFGLPYVNSIANYKIKEKARPDILSWTRRDQTKSSI</sequence>
<gene>
    <name evidence="1" type="ORF">A2938_02100</name>
</gene>
<dbReference type="EMBL" id="MHSA01000013">
    <property type="protein sequence ID" value="OHA34304.1"/>
    <property type="molecule type" value="Genomic_DNA"/>
</dbReference>
<evidence type="ECO:0000313" key="1">
    <source>
        <dbReference type="EMBL" id="OHA34304.1"/>
    </source>
</evidence>
<comment type="caution">
    <text evidence="1">The sequence shown here is derived from an EMBL/GenBank/DDBJ whole genome shotgun (WGS) entry which is preliminary data.</text>
</comment>
<dbReference type="Proteomes" id="UP000177797">
    <property type="component" value="Unassembled WGS sequence"/>
</dbReference>
<name>A0A1G2NE15_9BACT</name>
<proteinExistence type="predicted"/>
<evidence type="ECO:0000313" key="2">
    <source>
        <dbReference type="Proteomes" id="UP000177797"/>
    </source>
</evidence>
<organism evidence="1 2">
    <name type="scientific">Candidatus Taylorbacteria bacterium RIFCSPLOWO2_01_FULL_48_100</name>
    <dbReference type="NCBI Taxonomy" id="1802322"/>
    <lineage>
        <taxon>Bacteria</taxon>
        <taxon>Candidatus Tayloriibacteriota</taxon>
    </lineage>
</organism>
<dbReference type="AlphaFoldDB" id="A0A1G2NE15"/>
<protein>
    <submittedName>
        <fullName evidence="1">Uncharacterized protein</fullName>
    </submittedName>
</protein>